<dbReference type="NCBIfam" id="NF003814">
    <property type="entry name" value="PRK05406.1-3"/>
    <property type="match status" value="1"/>
</dbReference>
<organism evidence="3 4">
    <name type="scientific">Verminephrobacter eiseniae (strain EF01-2)</name>
    <dbReference type="NCBI Taxonomy" id="391735"/>
    <lineage>
        <taxon>Bacteria</taxon>
        <taxon>Pseudomonadati</taxon>
        <taxon>Pseudomonadota</taxon>
        <taxon>Betaproteobacteria</taxon>
        <taxon>Burkholderiales</taxon>
        <taxon>Comamonadaceae</taxon>
        <taxon>Verminephrobacter</taxon>
    </lineage>
</organism>
<keyword evidence="1" id="KW-0067">ATP-binding</keyword>
<dbReference type="EC" id="3.5.2.9" evidence="1"/>
<keyword evidence="1" id="KW-0547">Nucleotide-binding</keyword>
<dbReference type="AlphaFoldDB" id="A1WEV7"/>
<dbReference type="OrthoDB" id="9773478at2"/>
<comment type="subunit">
    <text evidence="1">Forms a complex composed of PxpA, PxpB and PxpC.</text>
</comment>
<accession>A1WEV7</accession>
<dbReference type="HOGENOM" id="CLU_069535_0_0_4"/>
<keyword evidence="1" id="KW-0378">Hydrolase</keyword>
<keyword evidence="4" id="KW-1185">Reference proteome</keyword>
<reference evidence="4" key="1">
    <citation type="submission" date="2006-12" db="EMBL/GenBank/DDBJ databases">
        <title>Complete sequence of chromosome 1 of Verminephrobacter eiseniae EF01-2.</title>
        <authorList>
            <person name="Copeland A."/>
            <person name="Lucas S."/>
            <person name="Lapidus A."/>
            <person name="Barry K."/>
            <person name="Detter J.C."/>
            <person name="Glavina del Rio T."/>
            <person name="Dalin E."/>
            <person name="Tice H."/>
            <person name="Pitluck S."/>
            <person name="Chertkov O."/>
            <person name="Brettin T."/>
            <person name="Bruce D."/>
            <person name="Han C."/>
            <person name="Tapia R."/>
            <person name="Gilna P."/>
            <person name="Schmutz J."/>
            <person name="Larimer F."/>
            <person name="Land M."/>
            <person name="Hauser L."/>
            <person name="Kyrpides N."/>
            <person name="Kim E."/>
            <person name="Stahl D."/>
            <person name="Richardson P."/>
        </authorList>
    </citation>
    <scope>NUCLEOTIDE SEQUENCE [LARGE SCALE GENOMIC DNA]</scope>
    <source>
        <strain evidence="4">EF01-2</strain>
    </source>
</reference>
<dbReference type="GO" id="GO:0005975">
    <property type="term" value="P:carbohydrate metabolic process"/>
    <property type="evidence" value="ECO:0007669"/>
    <property type="project" value="InterPro"/>
</dbReference>
<comment type="function">
    <text evidence="1">Catalyzes the cleavage of 5-oxoproline to form L-glutamate coupled to the hydrolysis of ATP to ADP and inorganic phosphate.</text>
</comment>
<dbReference type="InterPro" id="IPR005501">
    <property type="entry name" value="LamB/YcsF/PxpA-like"/>
</dbReference>
<dbReference type="PANTHER" id="PTHR30292:SF0">
    <property type="entry name" value="5-OXOPROLINASE SUBUNIT A"/>
    <property type="match status" value="1"/>
</dbReference>
<evidence type="ECO:0000313" key="4">
    <source>
        <dbReference type="Proteomes" id="UP000000374"/>
    </source>
</evidence>
<feature type="region of interest" description="Disordered" evidence="2">
    <location>
        <begin position="250"/>
        <end position="274"/>
    </location>
</feature>
<comment type="catalytic activity">
    <reaction evidence="1">
        <text>5-oxo-L-proline + ATP + 2 H2O = L-glutamate + ADP + phosphate + H(+)</text>
        <dbReference type="Rhea" id="RHEA:10348"/>
        <dbReference type="ChEBI" id="CHEBI:15377"/>
        <dbReference type="ChEBI" id="CHEBI:15378"/>
        <dbReference type="ChEBI" id="CHEBI:29985"/>
        <dbReference type="ChEBI" id="CHEBI:30616"/>
        <dbReference type="ChEBI" id="CHEBI:43474"/>
        <dbReference type="ChEBI" id="CHEBI:58402"/>
        <dbReference type="ChEBI" id="CHEBI:456216"/>
        <dbReference type="EC" id="3.5.2.9"/>
    </reaction>
</comment>
<dbReference type="CDD" id="cd10787">
    <property type="entry name" value="LamB_YcsF_like"/>
    <property type="match status" value="1"/>
</dbReference>
<dbReference type="Proteomes" id="UP000000374">
    <property type="component" value="Chromosome"/>
</dbReference>
<dbReference type="GO" id="GO:0017168">
    <property type="term" value="F:5-oxoprolinase (ATP-hydrolyzing) activity"/>
    <property type="evidence" value="ECO:0007669"/>
    <property type="project" value="UniProtKB-UniRule"/>
</dbReference>
<evidence type="ECO:0000256" key="2">
    <source>
        <dbReference type="SAM" id="MobiDB-lite"/>
    </source>
</evidence>
<dbReference type="Gene3D" id="3.20.20.370">
    <property type="entry name" value="Glycoside hydrolase/deacetylase"/>
    <property type="match status" value="1"/>
</dbReference>
<evidence type="ECO:0000256" key="1">
    <source>
        <dbReference type="HAMAP-Rule" id="MF_00691"/>
    </source>
</evidence>
<dbReference type="GeneID" id="76459107"/>
<protein>
    <recommendedName>
        <fullName evidence="1">5-oxoprolinase subunit A</fullName>
        <shortName evidence="1">5-OPase subunit A</shortName>
        <ecNumber evidence="1">3.5.2.9</ecNumber>
    </recommendedName>
    <alternativeName>
        <fullName evidence="1">5-oxoprolinase (ATP-hydrolyzing) subunit A</fullName>
    </alternativeName>
</protein>
<dbReference type="eggNOG" id="COG1540">
    <property type="taxonomic scope" value="Bacteria"/>
</dbReference>
<evidence type="ECO:0000313" key="3">
    <source>
        <dbReference type="EMBL" id="ABM56164.1"/>
    </source>
</evidence>
<comment type="similarity">
    <text evidence="1">Belongs to the LamB/PxpA family.</text>
</comment>
<gene>
    <name evidence="1" type="primary">pxpA</name>
    <name evidence="3" type="ordered locus">Veis_0374</name>
</gene>
<dbReference type="Pfam" id="PF03746">
    <property type="entry name" value="LamB_YcsF"/>
    <property type="match status" value="1"/>
</dbReference>
<dbReference type="InterPro" id="IPR011330">
    <property type="entry name" value="Glyco_hydro/deAcase_b/a-brl"/>
</dbReference>
<dbReference type="STRING" id="391735.Veis_0374"/>
<sequence>MASIDLNSDVGESYGRYQLGDDAAVLDHVSSANVACGMHAGDPSTIATTVGLALARGVAIGAHPGFADLQGFGRRPMQLAPDALYHLVLYQIGALQAFCTAAGTRLAHVKAHGALYNMAVRDSAMAHAICCAVRAVDARLIFYGLAGSELVRTARAAGLTVAEEVFADRSYQDDGSLTPRTDPRAMITDIQQSVEQVLRMVRSGLVRSVHGVDVPVRPDTLCIHGDQPGAAQFAQAIRAALEAEGIAIAPITRPNGSPNSGPIADPHRRAAATP</sequence>
<dbReference type="KEGG" id="vei:Veis_0374"/>
<name>A1WEV7_VEREI</name>
<dbReference type="GO" id="GO:0005524">
    <property type="term" value="F:ATP binding"/>
    <property type="evidence" value="ECO:0007669"/>
    <property type="project" value="UniProtKB-UniRule"/>
</dbReference>
<dbReference type="HAMAP" id="MF_00691">
    <property type="entry name" value="PxpA"/>
    <property type="match status" value="1"/>
</dbReference>
<proteinExistence type="inferred from homology"/>
<dbReference type="RefSeq" id="WP_011808181.1">
    <property type="nucleotide sequence ID" value="NC_008786.1"/>
</dbReference>
<dbReference type="NCBIfam" id="NF003816">
    <property type="entry name" value="PRK05406.1-5"/>
    <property type="match status" value="1"/>
</dbReference>
<dbReference type="SUPFAM" id="SSF88713">
    <property type="entry name" value="Glycoside hydrolase/deacetylase"/>
    <property type="match status" value="1"/>
</dbReference>
<dbReference type="EMBL" id="CP000542">
    <property type="protein sequence ID" value="ABM56164.1"/>
    <property type="molecule type" value="Genomic_DNA"/>
</dbReference>
<dbReference type="PANTHER" id="PTHR30292">
    <property type="entry name" value="UNCHARACTERIZED PROTEIN YBGL-RELATED"/>
    <property type="match status" value="1"/>
</dbReference>